<dbReference type="InterPro" id="IPR053905">
    <property type="entry name" value="EF-G-like_DII"/>
</dbReference>
<dbReference type="NCBIfam" id="NF012153">
    <property type="entry name" value="tet_protect"/>
    <property type="match status" value="1"/>
</dbReference>
<dbReference type="AlphaFoldDB" id="A0A2A8BJ11"/>
<dbReference type="InterPro" id="IPR014721">
    <property type="entry name" value="Ribsml_uS5_D2-typ_fold_subgr"/>
</dbReference>
<evidence type="ECO:0000256" key="3">
    <source>
        <dbReference type="ARBA" id="ARBA00022917"/>
    </source>
</evidence>
<dbReference type="InterPro" id="IPR020568">
    <property type="entry name" value="Ribosomal_Su5_D2-typ_SF"/>
</dbReference>
<dbReference type="InterPro" id="IPR000795">
    <property type="entry name" value="T_Tr_GTP-bd_dom"/>
</dbReference>
<dbReference type="CDD" id="cd04168">
    <property type="entry name" value="TetM_like"/>
    <property type="match status" value="1"/>
</dbReference>
<dbReference type="PROSITE" id="PS00301">
    <property type="entry name" value="G_TR_1"/>
    <property type="match status" value="1"/>
</dbReference>
<dbReference type="Pfam" id="PF14492">
    <property type="entry name" value="EFG_III"/>
    <property type="match status" value="1"/>
</dbReference>
<comment type="caution">
    <text evidence="7">The sequence shown here is derived from an EMBL/GenBank/DDBJ whole genome shotgun (WGS) entry which is preliminary data.</text>
</comment>
<dbReference type="InterPro" id="IPR035650">
    <property type="entry name" value="Tet_C"/>
</dbReference>
<dbReference type="RefSeq" id="WP_098103118.1">
    <property type="nucleotide sequence ID" value="NZ_NUDL01000082.1"/>
</dbReference>
<dbReference type="GO" id="GO:0005737">
    <property type="term" value="C:cytoplasm"/>
    <property type="evidence" value="ECO:0007669"/>
    <property type="project" value="UniProtKB-ARBA"/>
</dbReference>
<dbReference type="NCBIfam" id="TIGR00231">
    <property type="entry name" value="small_GTP"/>
    <property type="match status" value="1"/>
</dbReference>
<dbReference type="PANTHER" id="PTHR43636">
    <property type="entry name" value="ELONGATION FACTOR G, MITOCHONDRIAL"/>
    <property type="match status" value="1"/>
</dbReference>
<dbReference type="InterPro" id="IPR035647">
    <property type="entry name" value="EFG_III/V"/>
</dbReference>
<dbReference type="SMART" id="SM00889">
    <property type="entry name" value="EFG_IV"/>
    <property type="match status" value="1"/>
</dbReference>
<dbReference type="Pfam" id="PF03764">
    <property type="entry name" value="EFG_IV"/>
    <property type="match status" value="1"/>
</dbReference>
<dbReference type="CDD" id="cd16258">
    <property type="entry name" value="Tet_III"/>
    <property type="match status" value="1"/>
</dbReference>
<name>A0A2A8BJ11_9BACI</name>
<dbReference type="InterPro" id="IPR041095">
    <property type="entry name" value="EFG_II"/>
</dbReference>
<dbReference type="Proteomes" id="UP000220621">
    <property type="component" value="Unassembled WGS sequence"/>
</dbReference>
<dbReference type="Gene3D" id="3.30.230.10">
    <property type="match status" value="1"/>
</dbReference>
<dbReference type="EMBL" id="NUDL01000082">
    <property type="protein sequence ID" value="PEM50302.1"/>
    <property type="molecule type" value="Genomic_DNA"/>
</dbReference>
<dbReference type="FunFam" id="3.40.50.300:FF:002549">
    <property type="entry name" value="Tetracycline resistance protein, GTP-binding elongation family"/>
    <property type="match status" value="1"/>
</dbReference>
<proteinExistence type="predicted"/>
<dbReference type="GO" id="GO:0046677">
    <property type="term" value="P:response to antibiotic"/>
    <property type="evidence" value="ECO:0007669"/>
    <property type="project" value="UniProtKB-KW"/>
</dbReference>
<keyword evidence="3" id="KW-0648">Protein biosynthesis</keyword>
<evidence type="ECO:0000256" key="2">
    <source>
        <dbReference type="ARBA" id="ARBA00022741"/>
    </source>
</evidence>
<dbReference type="InterPro" id="IPR005517">
    <property type="entry name" value="Transl_elong_EFG/EF2_IV"/>
</dbReference>
<dbReference type="PROSITE" id="PS51722">
    <property type="entry name" value="G_TR_2"/>
    <property type="match status" value="1"/>
</dbReference>
<dbReference type="InterPro" id="IPR009000">
    <property type="entry name" value="Transl_B-barrel_sf"/>
</dbReference>
<evidence type="ECO:0000313" key="7">
    <source>
        <dbReference type="EMBL" id="PEM50302.1"/>
    </source>
</evidence>
<dbReference type="Pfam" id="PF22042">
    <property type="entry name" value="EF-G_D2"/>
    <property type="match status" value="1"/>
</dbReference>
<dbReference type="GO" id="GO:0003924">
    <property type="term" value="F:GTPase activity"/>
    <property type="evidence" value="ECO:0007669"/>
    <property type="project" value="InterPro"/>
</dbReference>
<dbReference type="SUPFAM" id="SSF50447">
    <property type="entry name" value="Translation proteins"/>
    <property type="match status" value="1"/>
</dbReference>
<evidence type="ECO:0000256" key="1">
    <source>
        <dbReference type="ARBA" id="ARBA00003987"/>
    </source>
</evidence>
<dbReference type="InterPro" id="IPR031157">
    <property type="entry name" value="G_TR_CS"/>
</dbReference>
<keyword evidence="2" id="KW-0547">Nucleotide-binding</keyword>
<dbReference type="CDD" id="cd01684">
    <property type="entry name" value="Tet_like_IV"/>
    <property type="match status" value="1"/>
</dbReference>
<comment type="function">
    <text evidence="1">Abolishes the inhibitory effect of tetracyclin on protein synthesis by a non-covalent modification of the ribosomes.</text>
</comment>
<protein>
    <submittedName>
        <fullName evidence="7">Tetracycline resistance protein</fullName>
    </submittedName>
</protein>
<dbReference type="Pfam" id="PF00679">
    <property type="entry name" value="EFG_C"/>
    <property type="match status" value="1"/>
</dbReference>
<dbReference type="InterPro" id="IPR027417">
    <property type="entry name" value="P-loop_NTPase"/>
</dbReference>
<dbReference type="SUPFAM" id="SSF52540">
    <property type="entry name" value="P-loop containing nucleoside triphosphate hydrolases"/>
    <property type="match status" value="1"/>
</dbReference>
<dbReference type="GO" id="GO:0005525">
    <property type="term" value="F:GTP binding"/>
    <property type="evidence" value="ECO:0007669"/>
    <property type="project" value="UniProtKB-KW"/>
</dbReference>
<dbReference type="Pfam" id="PF00009">
    <property type="entry name" value="GTP_EFTU"/>
    <property type="match status" value="1"/>
</dbReference>
<feature type="domain" description="Tr-type G" evidence="6">
    <location>
        <begin position="1"/>
        <end position="248"/>
    </location>
</feature>
<dbReference type="GO" id="GO:0003746">
    <property type="term" value="F:translation elongation factor activity"/>
    <property type="evidence" value="ECO:0007669"/>
    <property type="project" value="TreeGrafter"/>
</dbReference>
<accession>A0A2A8BJ11</accession>
<dbReference type="Gene3D" id="3.30.70.870">
    <property type="entry name" value="Elongation Factor G (Translational Gtpase), domain 3"/>
    <property type="match status" value="1"/>
</dbReference>
<dbReference type="Gene3D" id="2.40.30.10">
    <property type="entry name" value="Translation factors"/>
    <property type="match status" value="1"/>
</dbReference>
<dbReference type="InterPro" id="IPR005225">
    <property type="entry name" value="Small_GTP-bd"/>
</dbReference>
<dbReference type="FunFam" id="3.30.230.10:FF:000103">
    <property type="entry name" value="Tetracycline resistance protein, GTP-binding elongation family"/>
    <property type="match status" value="1"/>
</dbReference>
<dbReference type="Gene3D" id="3.40.50.300">
    <property type="entry name" value="P-loop containing nucleotide triphosphate hydrolases"/>
    <property type="match status" value="1"/>
</dbReference>
<dbReference type="PRINTS" id="PR01037">
    <property type="entry name" value="TCRTETOQM"/>
</dbReference>
<dbReference type="CDD" id="cd03711">
    <property type="entry name" value="Tet_C"/>
    <property type="match status" value="1"/>
</dbReference>
<evidence type="ECO:0000256" key="4">
    <source>
        <dbReference type="ARBA" id="ARBA00023134"/>
    </source>
</evidence>
<dbReference type="PANTHER" id="PTHR43636:SF2">
    <property type="entry name" value="ELONGATION FACTOR G, MITOCHONDRIAL"/>
    <property type="match status" value="1"/>
</dbReference>
<keyword evidence="4" id="KW-0342">GTP-binding</keyword>
<keyword evidence="5" id="KW-0046">Antibiotic resistance</keyword>
<dbReference type="InterPro" id="IPR000640">
    <property type="entry name" value="EFG_V-like"/>
</dbReference>
<sequence length="647" mass="72643">MTTINIGIVAHVDAGKTSLTERILYETNVIQEIGRVDSGSTQTDSMELERQRGITIKASVVSFFIDDVKVNVIDTPGHADFIAEVERSFRVLDGAILVISAVEGVQAQTKILMRTLQKLNIPTILFVNKIDRNGANTEKVMKQIKEVLSNEAFPFYSVENEGTKEARIIKYKSYDDCMELLAPYNESLLESYVNNEIVPGTLLREELIKQIAQANVYPIFFGSAMTGMGVTELLENISALFPAKKSAENETLSGVVFKIEREPSGEKIAYVRVFSGRLHVRKYVDIQRGEALAHKEKIKKICMFHNGNAVQVSTVSSGEFCKVWGLSDIKIGDIIGERTDYIKDIHFAEPQMEAAIEAVPKERIHDLYAALMDLCEEDPLIKVWKDDIHNELYIRLFGEVQKEVIETTLYEKYNLQVTFSNTRVVCIEKPLGVGNSVEVMGEKANPFYATIGFKIERGELNSGITYKLGVELGSLPLAFHKAIEDTVFQTLKQGLYGWEVTDVIVTLTHTGYASPVTTASDFRNLTPLVLMDALKQADTFVYEPVNEFELTVPEHAISTAMYKLAAIPATFAEPIFINDSYQLTGSLPVTKTENFKRMLHSFTEGEGIFTTKPSGYTKLKAPFPTRKRVDYNPLNRKDYLLHVLRAY</sequence>
<dbReference type="PRINTS" id="PR00315">
    <property type="entry name" value="ELONGATNFCT"/>
</dbReference>
<organism evidence="7 8">
    <name type="scientific">Bacillus wiedmannii</name>
    <dbReference type="NCBI Taxonomy" id="1890302"/>
    <lineage>
        <taxon>Bacteria</taxon>
        <taxon>Bacillati</taxon>
        <taxon>Bacillota</taxon>
        <taxon>Bacilli</taxon>
        <taxon>Bacillales</taxon>
        <taxon>Bacillaceae</taxon>
        <taxon>Bacillus</taxon>
        <taxon>Bacillus cereus group</taxon>
    </lineage>
</organism>
<evidence type="ECO:0000256" key="5">
    <source>
        <dbReference type="ARBA" id="ARBA00023251"/>
    </source>
</evidence>
<evidence type="ECO:0000313" key="8">
    <source>
        <dbReference type="Proteomes" id="UP000220621"/>
    </source>
</evidence>
<evidence type="ECO:0000259" key="6">
    <source>
        <dbReference type="PROSITE" id="PS51722"/>
    </source>
</evidence>
<gene>
    <name evidence="7" type="ORF">CN611_23275</name>
</gene>
<reference evidence="7 8" key="1">
    <citation type="submission" date="2017-09" db="EMBL/GenBank/DDBJ databases">
        <title>Large-scale bioinformatics analysis of Bacillus genomes uncovers conserved roles of natural products in bacterial physiology.</title>
        <authorList>
            <consortium name="Agbiome Team Llc"/>
            <person name="Bleich R.M."/>
            <person name="Grubbs K.J."/>
            <person name="Santa Maria K.C."/>
            <person name="Allen S.E."/>
            <person name="Farag S."/>
            <person name="Shank E.A."/>
            <person name="Bowers A."/>
        </authorList>
    </citation>
    <scope>NUCLEOTIDE SEQUENCE [LARGE SCALE GENOMIC DNA]</scope>
    <source>
        <strain evidence="7 8">AFS010764</strain>
    </source>
</reference>
<dbReference type="SUPFAM" id="SSF54980">
    <property type="entry name" value="EF-G C-terminal domain-like"/>
    <property type="match status" value="2"/>
</dbReference>
<dbReference type="SUPFAM" id="SSF54211">
    <property type="entry name" value="Ribosomal protein S5 domain 2-like"/>
    <property type="match status" value="1"/>
</dbReference>